<dbReference type="SMART" id="SM00906">
    <property type="entry name" value="Fungal_trans"/>
    <property type="match status" value="1"/>
</dbReference>
<dbReference type="PROSITE" id="PS50048">
    <property type="entry name" value="ZN2_CY6_FUNGAL_2"/>
    <property type="match status" value="1"/>
</dbReference>
<keyword evidence="4" id="KW-0238">DNA-binding</keyword>
<feature type="compositionally biased region" description="Low complexity" evidence="7">
    <location>
        <begin position="815"/>
        <end position="826"/>
    </location>
</feature>
<feature type="region of interest" description="Disordered" evidence="7">
    <location>
        <begin position="759"/>
        <end position="844"/>
    </location>
</feature>
<dbReference type="InterPro" id="IPR007219">
    <property type="entry name" value="XnlR_reg_dom"/>
</dbReference>
<name>K9F9S5_PEND1</name>
<dbReference type="InterPro" id="IPR050815">
    <property type="entry name" value="TF_fung"/>
</dbReference>
<dbReference type="PROSITE" id="PS00463">
    <property type="entry name" value="ZN2_CY6_FUNGAL_1"/>
    <property type="match status" value="1"/>
</dbReference>
<evidence type="ECO:0000256" key="6">
    <source>
        <dbReference type="ARBA" id="ARBA00023242"/>
    </source>
</evidence>
<feature type="compositionally biased region" description="Low complexity" evidence="7">
    <location>
        <begin position="784"/>
        <end position="802"/>
    </location>
</feature>
<dbReference type="GO" id="GO:0006351">
    <property type="term" value="P:DNA-templated transcription"/>
    <property type="evidence" value="ECO:0007669"/>
    <property type="project" value="InterPro"/>
</dbReference>
<dbReference type="SMART" id="SM00066">
    <property type="entry name" value="GAL4"/>
    <property type="match status" value="1"/>
</dbReference>
<dbReference type="GO" id="GO:0005634">
    <property type="term" value="C:nucleus"/>
    <property type="evidence" value="ECO:0007669"/>
    <property type="project" value="UniProtKB-SubCell"/>
</dbReference>
<dbReference type="SUPFAM" id="SSF57701">
    <property type="entry name" value="Zn2/Cys6 DNA-binding domain"/>
    <property type="match status" value="1"/>
</dbReference>
<evidence type="ECO:0000313" key="10">
    <source>
        <dbReference type="Proteomes" id="UP000009886"/>
    </source>
</evidence>
<keyword evidence="5" id="KW-0804">Transcription</keyword>
<dbReference type="PANTHER" id="PTHR47338">
    <property type="entry name" value="ZN(II)2CYS6 TRANSCRIPTION FACTOR (EUROFUNG)-RELATED"/>
    <property type="match status" value="1"/>
</dbReference>
<reference evidence="10" key="1">
    <citation type="journal article" date="2012" name="BMC Genomics">
        <title>Genome sequence of the necrotrophic fungus Penicillium digitatum, the main postharvest pathogen of citrus.</title>
        <authorList>
            <person name="Marcet-Houben M."/>
            <person name="Ballester A.-R."/>
            <person name="de la Fuente B."/>
            <person name="Harries E."/>
            <person name="Marcos J.F."/>
            <person name="Gonzalez-Candelas L."/>
            <person name="Gabaldon T."/>
        </authorList>
    </citation>
    <scope>NUCLEOTIDE SEQUENCE [LARGE SCALE GENOMIC DNA]</scope>
    <source>
        <strain evidence="10">Pd1 / CECT 20795</strain>
    </source>
</reference>
<dbReference type="AlphaFoldDB" id="K9F9S5"/>
<dbReference type="GO" id="GO:0000981">
    <property type="term" value="F:DNA-binding transcription factor activity, RNA polymerase II-specific"/>
    <property type="evidence" value="ECO:0007669"/>
    <property type="project" value="InterPro"/>
</dbReference>
<comment type="caution">
    <text evidence="9">The sequence shown here is derived from an EMBL/GenBank/DDBJ whole genome shotgun (WGS) entry which is preliminary data.</text>
</comment>
<feature type="region of interest" description="Disordered" evidence="7">
    <location>
        <begin position="184"/>
        <end position="206"/>
    </location>
</feature>
<dbReference type="Gene3D" id="4.10.240.10">
    <property type="entry name" value="Zn(2)-C6 fungal-type DNA-binding domain"/>
    <property type="match status" value="1"/>
</dbReference>
<evidence type="ECO:0000313" key="9">
    <source>
        <dbReference type="EMBL" id="EKV04802.1"/>
    </source>
</evidence>
<keyword evidence="2" id="KW-0479">Metal-binding</keyword>
<dbReference type="PANTHER" id="PTHR47338:SF10">
    <property type="entry name" value="TRANSCRIPTION FACTOR DOMAIN-CONTAINING PROTEIN-RELATED"/>
    <property type="match status" value="1"/>
</dbReference>
<dbReference type="GO" id="GO:0008270">
    <property type="term" value="F:zinc ion binding"/>
    <property type="evidence" value="ECO:0007669"/>
    <property type="project" value="InterPro"/>
</dbReference>
<comment type="subcellular location">
    <subcellularLocation>
        <location evidence="1">Nucleus</location>
    </subcellularLocation>
</comment>
<dbReference type="GO" id="GO:0003677">
    <property type="term" value="F:DNA binding"/>
    <property type="evidence" value="ECO:0007669"/>
    <property type="project" value="UniProtKB-KW"/>
</dbReference>
<gene>
    <name evidence="9" type="ORF">PDIP_85960</name>
</gene>
<accession>K9F9S5</accession>
<evidence type="ECO:0000256" key="1">
    <source>
        <dbReference type="ARBA" id="ARBA00004123"/>
    </source>
</evidence>
<dbReference type="Pfam" id="PF00172">
    <property type="entry name" value="Zn_clus"/>
    <property type="match status" value="1"/>
</dbReference>
<feature type="compositionally biased region" description="Polar residues" evidence="7">
    <location>
        <begin position="695"/>
        <end position="725"/>
    </location>
</feature>
<feature type="region of interest" description="Disordered" evidence="7">
    <location>
        <begin position="1"/>
        <end position="44"/>
    </location>
</feature>
<dbReference type="KEGG" id="pdp:PDIP_85960"/>
<dbReference type="OrthoDB" id="5600212at2759"/>
<dbReference type="CDD" id="cd00067">
    <property type="entry name" value="GAL4"/>
    <property type="match status" value="1"/>
</dbReference>
<organism evidence="9 10">
    <name type="scientific">Penicillium digitatum (strain Pd1 / CECT 20795)</name>
    <name type="common">Green mold</name>
    <dbReference type="NCBI Taxonomy" id="1170230"/>
    <lineage>
        <taxon>Eukaryota</taxon>
        <taxon>Fungi</taxon>
        <taxon>Dikarya</taxon>
        <taxon>Ascomycota</taxon>
        <taxon>Pezizomycotina</taxon>
        <taxon>Eurotiomycetes</taxon>
        <taxon>Eurotiomycetidae</taxon>
        <taxon>Eurotiales</taxon>
        <taxon>Aspergillaceae</taxon>
        <taxon>Penicillium</taxon>
    </lineage>
</organism>
<dbReference type="VEuPathDB" id="FungiDB:PDIP_85960"/>
<evidence type="ECO:0000256" key="4">
    <source>
        <dbReference type="ARBA" id="ARBA00023125"/>
    </source>
</evidence>
<dbReference type="InterPro" id="IPR001138">
    <property type="entry name" value="Zn2Cys6_DnaBD"/>
</dbReference>
<dbReference type="EMBL" id="AKCU01000518">
    <property type="protein sequence ID" value="EKV04802.1"/>
    <property type="molecule type" value="Genomic_DNA"/>
</dbReference>
<proteinExistence type="predicted"/>
<dbReference type="Proteomes" id="UP000009886">
    <property type="component" value="Unassembled WGS sequence"/>
</dbReference>
<feature type="domain" description="Zn(2)-C6 fungal-type" evidence="8">
    <location>
        <begin position="54"/>
        <end position="84"/>
    </location>
</feature>
<dbReference type="InterPro" id="IPR036864">
    <property type="entry name" value="Zn2-C6_fun-type_DNA-bd_sf"/>
</dbReference>
<feature type="region of interest" description="Disordered" evidence="7">
    <location>
        <begin position="695"/>
        <end position="736"/>
    </location>
</feature>
<dbReference type="HOGENOM" id="CLU_011017_0_2_1"/>
<protein>
    <submittedName>
        <fullName evidence="9">C6 transcription factor Prf, putative</fullName>
    </submittedName>
</protein>
<feature type="compositionally biased region" description="Polar residues" evidence="7">
    <location>
        <begin position="189"/>
        <end position="206"/>
    </location>
</feature>
<dbReference type="CDD" id="cd12148">
    <property type="entry name" value="fungal_TF_MHR"/>
    <property type="match status" value="1"/>
</dbReference>
<evidence type="ECO:0000256" key="5">
    <source>
        <dbReference type="ARBA" id="ARBA00023163"/>
    </source>
</evidence>
<feature type="compositionally biased region" description="Polar residues" evidence="7">
    <location>
        <begin position="834"/>
        <end position="844"/>
    </location>
</feature>
<dbReference type="Pfam" id="PF04082">
    <property type="entry name" value="Fungal_trans"/>
    <property type="match status" value="1"/>
</dbReference>
<keyword evidence="3" id="KW-0805">Transcription regulation</keyword>
<evidence type="ECO:0000256" key="7">
    <source>
        <dbReference type="SAM" id="MobiDB-lite"/>
    </source>
</evidence>
<keyword evidence="6" id="KW-0539">Nucleus</keyword>
<evidence type="ECO:0000256" key="2">
    <source>
        <dbReference type="ARBA" id="ARBA00022723"/>
    </source>
</evidence>
<evidence type="ECO:0000256" key="3">
    <source>
        <dbReference type="ARBA" id="ARBA00023015"/>
    </source>
</evidence>
<sequence length="929" mass="102362">MAAPPASNFGPEPSQYSTEFGPSQMGFMSGESGAAAESTNTGESNFVPRPKRIACVVCRRRKLRCDGRRPSCGTCSRLGHECSYDEVRKKSGPKRGYVKQLEARLGTKPLKTLVTTALLAVSSAVSLMIIIESAQVETLLKGQDPEPTQRTSPPQPLENTFTAPIADESILDLPDLSDLGELRGIGGNMDSSFSPPTGPSAGQPSQMLYPPPPTTQRGGNSQWDLISLGLEEPLPSQDVIDDLDALFFEKIYPMMPIIHRPRYYAALNLPPNMRPPICLRYIMWCNAASLSDKYYFLHNHFYQRARKYAEVDEMKGFGENIVSLAHCQTWIFIGIYEFRMIFFPRAWLSVGKAARLALMLGLNRLDGVGLDVKQSILPPKDWTEREERRRVFWGAFATDRYSSVGTGWPILIDENDIMTNLPASEESFTKSKPQRTLHLNEIITGDGVSTLAPFACVMVLASLFGRNLVHIHRPQPQDNDHDLNGEFWKRHRSHDNILLHISLSLPDHLRFPSGMSDVNVIFANMSIHASTICLHQAAIFKAEKNRMPMQITTESKRRCLVAANQISSTMKMISHVDLTSLNPFMSFCLYIAARVFVQYLKSRPEDSSVHSSLQFLVSALNAMKNKNPLTESFLVQLDVDLDGTGIRALDDRQKANMSAAHSMVQARCHDNVDCTPIYNIRQTQGMAKEVSPQYSINRGSNQQPVTTGLTATLPNRNRDSTTQPTAGPVFNDDDTRLLFGSSTQLTGSQMEQAGQPGAIIDMDLDFPPDLGNLGDRNNPPSDHPTPSTLNSSSNTSYSINGPDAPSPGNKNQKTSSVYSSQGSGPSFDKANPNIMPQGSTNPQVTVLGSIAGRFYPNSSDNPSVGTGASGIFSMPSAWDLPTPNPGTGNEEFGGLNMETFSESQWTQLLNTQIPNENGTNAVWENWRQS</sequence>
<evidence type="ECO:0000259" key="8">
    <source>
        <dbReference type="PROSITE" id="PS50048"/>
    </source>
</evidence>